<evidence type="ECO:0000256" key="1">
    <source>
        <dbReference type="SAM" id="MobiDB-lite"/>
    </source>
</evidence>
<keyword evidence="3" id="KW-1185">Reference proteome</keyword>
<name>A0AAD9DFZ8_9STRA</name>
<comment type="caution">
    <text evidence="2">The sequence shown here is derived from an EMBL/GenBank/DDBJ whole genome shotgun (WGS) entry which is preliminary data.</text>
</comment>
<organism evidence="2 3">
    <name type="scientific">Skeletonema marinoi</name>
    <dbReference type="NCBI Taxonomy" id="267567"/>
    <lineage>
        <taxon>Eukaryota</taxon>
        <taxon>Sar</taxon>
        <taxon>Stramenopiles</taxon>
        <taxon>Ochrophyta</taxon>
        <taxon>Bacillariophyta</taxon>
        <taxon>Coscinodiscophyceae</taxon>
        <taxon>Thalassiosirophycidae</taxon>
        <taxon>Thalassiosirales</taxon>
        <taxon>Skeletonemataceae</taxon>
        <taxon>Skeletonema</taxon>
        <taxon>Skeletonema marinoi-dohrnii complex</taxon>
    </lineage>
</organism>
<feature type="region of interest" description="Disordered" evidence="1">
    <location>
        <begin position="59"/>
        <end position="157"/>
    </location>
</feature>
<dbReference type="EMBL" id="JATAAI010000006">
    <property type="protein sequence ID" value="KAK1744794.1"/>
    <property type="molecule type" value="Genomic_DNA"/>
</dbReference>
<proteinExistence type="predicted"/>
<accession>A0AAD9DFZ8</accession>
<dbReference type="AlphaFoldDB" id="A0AAD9DFZ8"/>
<gene>
    <name evidence="2" type="ORF">QTG54_004085</name>
</gene>
<sequence length="175" mass="20502">MDRFTALGFSLKARPSEVAFHFRRLLRVLEWNARSYLGSEMYRQWQDSLVDESLQKERREARREREVQKKDRKLLRLQRKLHQTQAEEASSRRSSTTQSVDALETPRRLSSPASLEDYKAPKLVATPRPKTAPEPDNAHADLASPTRRGGLFSRLARPKNEVMEKTWIKSRMKKR</sequence>
<feature type="compositionally biased region" description="Basic and acidic residues" evidence="1">
    <location>
        <begin position="59"/>
        <end position="69"/>
    </location>
</feature>
<dbReference type="Proteomes" id="UP001224775">
    <property type="component" value="Unassembled WGS sequence"/>
</dbReference>
<evidence type="ECO:0000313" key="2">
    <source>
        <dbReference type="EMBL" id="KAK1744794.1"/>
    </source>
</evidence>
<protein>
    <submittedName>
        <fullName evidence="2">Uncharacterized protein</fullName>
    </submittedName>
</protein>
<feature type="compositionally biased region" description="Polar residues" evidence="1">
    <location>
        <begin position="86"/>
        <end position="100"/>
    </location>
</feature>
<feature type="compositionally biased region" description="Basic residues" evidence="1">
    <location>
        <begin position="70"/>
        <end position="82"/>
    </location>
</feature>
<reference evidence="2" key="1">
    <citation type="submission" date="2023-06" db="EMBL/GenBank/DDBJ databases">
        <title>Survivors Of The Sea: Transcriptome response of Skeletonema marinoi to long-term dormancy.</title>
        <authorList>
            <person name="Pinder M.I.M."/>
            <person name="Kourtchenko O."/>
            <person name="Robertson E.K."/>
            <person name="Larsson T."/>
            <person name="Maumus F."/>
            <person name="Osuna-Cruz C.M."/>
            <person name="Vancaester E."/>
            <person name="Stenow R."/>
            <person name="Vandepoele K."/>
            <person name="Ploug H."/>
            <person name="Bruchert V."/>
            <person name="Godhe A."/>
            <person name="Topel M."/>
        </authorList>
    </citation>
    <scope>NUCLEOTIDE SEQUENCE</scope>
    <source>
        <strain evidence="2">R05AC</strain>
    </source>
</reference>
<evidence type="ECO:0000313" key="3">
    <source>
        <dbReference type="Proteomes" id="UP001224775"/>
    </source>
</evidence>